<feature type="region of interest" description="Disordered" evidence="1">
    <location>
        <begin position="1"/>
        <end position="29"/>
    </location>
</feature>
<protein>
    <submittedName>
        <fullName evidence="2">Uncharacterized protein</fullName>
    </submittedName>
</protein>
<proteinExistence type="predicted"/>
<dbReference type="EMBL" id="JAINUG010000177">
    <property type="protein sequence ID" value="KAJ8389917.1"/>
    <property type="molecule type" value="Genomic_DNA"/>
</dbReference>
<evidence type="ECO:0000313" key="2">
    <source>
        <dbReference type="EMBL" id="KAJ8389917.1"/>
    </source>
</evidence>
<organism evidence="2 3">
    <name type="scientific">Aldrovandia affinis</name>
    <dbReference type="NCBI Taxonomy" id="143900"/>
    <lineage>
        <taxon>Eukaryota</taxon>
        <taxon>Metazoa</taxon>
        <taxon>Chordata</taxon>
        <taxon>Craniata</taxon>
        <taxon>Vertebrata</taxon>
        <taxon>Euteleostomi</taxon>
        <taxon>Actinopterygii</taxon>
        <taxon>Neopterygii</taxon>
        <taxon>Teleostei</taxon>
        <taxon>Notacanthiformes</taxon>
        <taxon>Halosauridae</taxon>
        <taxon>Aldrovandia</taxon>
    </lineage>
</organism>
<name>A0AAD7RTF5_9TELE</name>
<keyword evidence="3" id="KW-1185">Reference proteome</keyword>
<evidence type="ECO:0000256" key="1">
    <source>
        <dbReference type="SAM" id="MobiDB-lite"/>
    </source>
</evidence>
<evidence type="ECO:0000313" key="3">
    <source>
        <dbReference type="Proteomes" id="UP001221898"/>
    </source>
</evidence>
<reference evidence="2" key="1">
    <citation type="journal article" date="2023" name="Science">
        <title>Genome structures resolve the early diversification of teleost fishes.</title>
        <authorList>
            <person name="Parey E."/>
            <person name="Louis A."/>
            <person name="Montfort J."/>
            <person name="Bouchez O."/>
            <person name="Roques C."/>
            <person name="Iampietro C."/>
            <person name="Lluch J."/>
            <person name="Castinel A."/>
            <person name="Donnadieu C."/>
            <person name="Desvignes T."/>
            <person name="Floi Bucao C."/>
            <person name="Jouanno E."/>
            <person name="Wen M."/>
            <person name="Mejri S."/>
            <person name="Dirks R."/>
            <person name="Jansen H."/>
            <person name="Henkel C."/>
            <person name="Chen W.J."/>
            <person name="Zahm M."/>
            <person name="Cabau C."/>
            <person name="Klopp C."/>
            <person name="Thompson A.W."/>
            <person name="Robinson-Rechavi M."/>
            <person name="Braasch I."/>
            <person name="Lecointre G."/>
            <person name="Bobe J."/>
            <person name="Postlethwait J.H."/>
            <person name="Berthelot C."/>
            <person name="Roest Crollius H."/>
            <person name="Guiguen Y."/>
        </authorList>
    </citation>
    <scope>NUCLEOTIDE SEQUENCE</scope>
    <source>
        <strain evidence="2">NC1722</strain>
    </source>
</reference>
<dbReference type="AlphaFoldDB" id="A0AAD7RTF5"/>
<gene>
    <name evidence="2" type="ORF">AAFF_G00113860</name>
</gene>
<comment type="caution">
    <text evidence="2">The sequence shown here is derived from an EMBL/GenBank/DDBJ whole genome shotgun (WGS) entry which is preliminary data.</text>
</comment>
<accession>A0AAD7RTF5</accession>
<feature type="compositionally biased region" description="Basic and acidic residues" evidence="1">
    <location>
        <begin position="19"/>
        <end position="29"/>
    </location>
</feature>
<dbReference type="Proteomes" id="UP001221898">
    <property type="component" value="Unassembled WGS sequence"/>
</dbReference>
<feature type="region of interest" description="Disordered" evidence="1">
    <location>
        <begin position="54"/>
        <end position="73"/>
    </location>
</feature>
<sequence length="103" mass="11001">MLFGAGPSLAGQGTRCHPTKGEVGGRGRSEAWRVTGKAVVLVKSTCRLLPGRLRHRTLPFPPSSSGPLINPASSGWEWRRAAGGCQRAEETEECRPQGEGEGY</sequence>